<dbReference type="CDD" id="cd16922">
    <property type="entry name" value="HATPase_EvgS-ArcB-TorS-like"/>
    <property type="match status" value="1"/>
</dbReference>
<keyword evidence="9" id="KW-1133">Transmembrane helix</keyword>
<evidence type="ECO:0000256" key="1">
    <source>
        <dbReference type="ARBA" id="ARBA00000085"/>
    </source>
</evidence>
<dbReference type="SMART" id="SM00387">
    <property type="entry name" value="HATPase_c"/>
    <property type="match status" value="1"/>
</dbReference>
<dbReference type="GO" id="GO:0005524">
    <property type="term" value="F:ATP binding"/>
    <property type="evidence" value="ECO:0007669"/>
    <property type="project" value="UniProtKB-KW"/>
</dbReference>
<dbReference type="EMBL" id="UOFL01000248">
    <property type="protein sequence ID" value="VAW82466.1"/>
    <property type="molecule type" value="Genomic_DNA"/>
</dbReference>
<feature type="domain" description="Histidine kinase" evidence="10">
    <location>
        <begin position="253"/>
        <end position="474"/>
    </location>
</feature>
<dbReference type="PROSITE" id="PS50110">
    <property type="entry name" value="RESPONSE_REGULATORY"/>
    <property type="match status" value="1"/>
</dbReference>
<keyword evidence="8" id="KW-0902">Two-component regulatory system</keyword>
<feature type="domain" description="Response regulatory" evidence="11">
    <location>
        <begin position="632"/>
        <end position="750"/>
    </location>
</feature>
<feature type="transmembrane region" description="Helical" evidence="9">
    <location>
        <begin position="17"/>
        <end position="36"/>
    </location>
</feature>
<name>A0A3B0ZPD6_9ZZZZ</name>
<dbReference type="InterPro" id="IPR003661">
    <property type="entry name" value="HisK_dim/P_dom"/>
</dbReference>
<dbReference type="GO" id="GO:0000155">
    <property type="term" value="F:phosphorelay sensor kinase activity"/>
    <property type="evidence" value="ECO:0007669"/>
    <property type="project" value="InterPro"/>
</dbReference>
<evidence type="ECO:0000256" key="2">
    <source>
        <dbReference type="ARBA" id="ARBA00012438"/>
    </source>
</evidence>
<dbReference type="CDD" id="cd17546">
    <property type="entry name" value="REC_hyHK_CKI1_RcsC-like"/>
    <property type="match status" value="1"/>
</dbReference>
<dbReference type="InterPro" id="IPR004358">
    <property type="entry name" value="Sig_transdc_His_kin-like_C"/>
</dbReference>
<dbReference type="SUPFAM" id="SSF55874">
    <property type="entry name" value="ATPase domain of HSP90 chaperone/DNA topoisomerase II/histidine kinase"/>
    <property type="match status" value="1"/>
</dbReference>
<evidence type="ECO:0000256" key="4">
    <source>
        <dbReference type="ARBA" id="ARBA00022679"/>
    </source>
</evidence>
<feature type="transmembrane region" description="Helical" evidence="9">
    <location>
        <begin position="194"/>
        <end position="212"/>
    </location>
</feature>
<dbReference type="PROSITE" id="PS50109">
    <property type="entry name" value="HIS_KIN"/>
    <property type="match status" value="1"/>
</dbReference>
<dbReference type="InterPro" id="IPR005467">
    <property type="entry name" value="His_kinase_dom"/>
</dbReference>
<keyword evidence="9" id="KW-0812">Transmembrane</keyword>
<dbReference type="Gene3D" id="3.30.565.10">
    <property type="entry name" value="Histidine kinase-like ATPase, C-terminal domain"/>
    <property type="match status" value="1"/>
</dbReference>
<dbReference type="Pfam" id="PF02518">
    <property type="entry name" value="HATPase_c"/>
    <property type="match status" value="1"/>
</dbReference>
<sequence length="756" mass="85141">MKDFCIESTSTRITRSIALGFGTIVVIVTTLTLVFLHQLNELSRNTKQIVNINGVKTELIYQLRDAIRLRALSLQIMAGTNDYFLRDEEKQRFYSYATRYRLGRIKLDQMAMNAEEKKLHVKLVALTRKVQPYNRRAVALLTSNESKMKVNKAVNRAKEGQFKLLEYLDQLRIVQNNLSQIAIVNTKNSLSRSISIAVICIFLGILIAYIAYRKVSGYVNKNTIFLHNKNKELEYAYHKAEEATKVKSSFLANMSHEIRTPLNGMLGMLQLLNDTNMDAHQQQYISTASSSADILLALINDILDLSKIEAGKLSLEKTTFDIESIIESCCTFHALSAQDNGVELACELHKSIPRYLLGDPVRVQQIISNLISNAVKFTKQGSIKVSVKLEDTNSEHVKLAFSVEDTGIGIPIKAQQDLFKVFTQADNSVTRKYGGTGLGLTICRQLVRMMYGELEVFSVPGEGTCFSFSLELGVSEKNNGVDAVELCHSKALIVGSRELSTNISLAYLEEAGVTCERVHGELINCDQAFIDSLQSYDYLIVDIPSIFDESKVADCLKTVDASMDGQIIILCDIKSKQFEEMVKRSDSTIKKVLKPVHKQELYQSLVKCVTTDVERERIEKEEENKFESEVYTVLLVEDNFVNQMVTQSILDKFGHKTFVANDGKEAVEFYEQQKFDIILMDCQMPVMDGFTATKKIREIEACSNTFTPIIALTANVNKEDQARCIEAGMNDFLAKPFKLEVLKEKLDCIHKLSKAS</sequence>
<dbReference type="InterPro" id="IPR001789">
    <property type="entry name" value="Sig_transdc_resp-reg_receiver"/>
</dbReference>
<dbReference type="SMART" id="SM00388">
    <property type="entry name" value="HisKA"/>
    <property type="match status" value="1"/>
</dbReference>
<dbReference type="PANTHER" id="PTHR45339:SF1">
    <property type="entry name" value="HYBRID SIGNAL TRANSDUCTION HISTIDINE KINASE J"/>
    <property type="match status" value="1"/>
</dbReference>
<dbReference type="PRINTS" id="PR00344">
    <property type="entry name" value="BCTRLSENSOR"/>
</dbReference>
<evidence type="ECO:0000259" key="11">
    <source>
        <dbReference type="PROSITE" id="PS50110"/>
    </source>
</evidence>
<dbReference type="EC" id="2.7.13.3" evidence="2"/>
<evidence type="ECO:0000256" key="5">
    <source>
        <dbReference type="ARBA" id="ARBA00022741"/>
    </source>
</evidence>
<dbReference type="AlphaFoldDB" id="A0A3B0ZPD6"/>
<keyword evidence="9" id="KW-0472">Membrane</keyword>
<reference evidence="12" key="1">
    <citation type="submission" date="2018-06" db="EMBL/GenBank/DDBJ databases">
        <authorList>
            <person name="Zhirakovskaya E."/>
        </authorList>
    </citation>
    <scope>NUCLEOTIDE SEQUENCE</scope>
</reference>
<dbReference type="InterPro" id="IPR003594">
    <property type="entry name" value="HATPase_dom"/>
</dbReference>
<keyword evidence="3" id="KW-0597">Phosphoprotein</keyword>
<dbReference type="SUPFAM" id="SSF52172">
    <property type="entry name" value="CheY-like"/>
    <property type="match status" value="1"/>
</dbReference>
<proteinExistence type="predicted"/>
<protein>
    <recommendedName>
        <fullName evidence="2">histidine kinase</fullName>
        <ecNumber evidence="2">2.7.13.3</ecNumber>
    </recommendedName>
</protein>
<keyword evidence="7" id="KW-0067">ATP-binding</keyword>
<dbReference type="FunFam" id="1.10.287.130:FF:000002">
    <property type="entry name" value="Two-component osmosensing histidine kinase"/>
    <property type="match status" value="1"/>
</dbReference>
<keyword evidence="4" id="KW-0808">Transferase</keyword>
<dbReference type="InterPro" id="IPR011006">
    <property type="entry name" value="CheY-like_superfamily"/>
</dbReference>
<dbReference type="Pfam" id="PF00072">
    <property type="entry name" value="Response_reg"/>
    <property type="match status" value="1"/>
</dbReference>
<evidence type="ECO:0000256" key="3">
    <source>
        <dbReference type="ARBA" id="ARBA00022553"/>
    </source>
</evidence>
<accession>A0A3B0ZPD6</accession>
<dbReference type="InterPro" id="IPR036097">
    <property type="entry name" value="HisK_dim/P_sf"/>
</dbReference>
<dbReference type="SUPFAM" id="SSF47384">
    <property type="entry name" value="Homodimeric domain of signal transducing histidine kinase"/>
    <property type="match status" value="1"/>
</dbReference>
<keyword evidence="5" id="KW-0547">Nucleotide-binding</keyword>
<dbReference type="Gene3D" id="1.10.287.130">
    <property type="match status" value="1"/>
</dbReference>
<dbReference type="PANTHER" id="PTHR45339">
    <property type="entry name" value="HYBRID SIGNAL TRANSDUCTION HISTIDINE KINASE J"/>
    <property type="match status" value="1"/>
</dbReference>
<dbReference type="Pfam" id="PF00512">
    <property type="entry name" value="HisKA"/>
    <property type="match status" value="1"/>
</dbReference>
<keyword evidence="6 12" id="KW-0418">Kinase</keyword>
<evidence type="ECO:0000256" key="6">
    <source>
        <dbReference type="ARBA" id="ARBA00022777"/>
    </source>
</evidence>
<dbReference type="SMART" id="SM00448">
    <property type="entry name" value="REC"/>
    <property type="match status" value="1"/>
</dbReference>
<evidence type="ECO:0000259" key="10">
    <source>
        <dbReference type="PROSITE" id="PS50109"/>
    </source>
</evidence>
<evidence type="ECO:0000256" key="8">
    <source>
        <dbReference type="ARBA" id="ARBA00023012"/>
    </source>
</evidence>
<dbReference type="InterPro" id="IPR036890">
    <property type="entry name" value="HATPase_C_sf"/>
</dbReference>
<dbReference type="FunFam" id="3.30.565.10:FF:000010">
    <property type="entry name" value="Sensor histidine kinase RcsC"/>
    <property type="match status" value="1"/>
</dbReference>
<organism evidence="12">
    <name type="scientific">hydrothermal vent metagenome</name>
    <dbReference type="NCBI Taxonomy" id="652676"/>
    <lineage>
        <taxon>unclassified sequences</taxon>
        <taxon>metagenomes</taxon>
        <taxon>ecological metagenomes</taxon>
    </lineage>
</organism>
<dbReference type="CDD" id="cd00082">
    <property type="entry name" value="HisKA"/>
    <property type="match status" value="1"/>
</dbReference>
<evidence type="ECO:0000256" key="9">
    <source>
        <dbReference type="SAM" id="Phobius"/>
    </source>
</evidence>
<evidence type="ECO:0000256" key="7">
    <source>
        <dbReference type="ARBA" id="ARBA00022840"/>
    </source>
</evidence>
<dbReference type="Gene3D" id="3.40.50.2300">
    <property type="match status" value="1"/>
</dbReference>
<comment type="catalytic activity">
    <reaction evidence="1">
        <text>ATP + protein L-histidine = ADP + protein N-phospho-L-histidine.</text>
        <dbReference type="EC" id="2.7.13.3"/>
    </reaction>
</comment>
<evidence type="ECO:0000313" key="12">
    <source>
        <dbReference type="EMBL" id="VAW82466.1"/>
    </source>
</evidence>
<gene>
    <name evidence="12" type="ORF">MNBD_GAMMA12-3688</name>
</gene>